<feature type="compositionally biased region" description="Polar residues" evidence="1">
    <location>
        <begin position="190"/>
        <end position="206"/>
    </location>
</feature>
<dbReference type="VEuPathDB" id="VectorBase:ASTEI09423"/>
<keyword evidence="3" id="KW-1185">Reference proteome</keyword>
<reference evidence="3" key="1">
    <citation type="journal article" date="2014" name="Genome Biol.">
        <title>Genome analysis of a major urban malaria vector mosquito, Anopheles stephensi.</title>
        <authorList>
            <person name="Jiang X."/>
            <person name="Peery A."/>
            <person name="Hall A.B."/>
            <person name="Sharma A."/>
            <person name="Chen X.G."/>
            <person name="Waterhouse R.M."/>
            <person name="Komissarov A."/>
            <person name="Riehle M.M."/>
            <person name="Shouche Y."/>
            <person name="Sharakhova M.V."/>
            <person name="Lawson D."/>
            <person name="Pakpour N."/>
            <person name="Arensburger P."/>
            <person name="Davidson V.L."/>
            <person name="Eiglmeier K."/>
            <person name="Emrich S."/>
            <person name="George P."/>
            <person name="Kennedy R.C."/>
            <person name="Mane S.P."/>
            <person name="Maslen G."/>
            <person name="Oringanje C."/>
            <person name="Qi Y."/>
            <person name="Settlage R."/>
            <person name="Tojo M."/>
            <person name="Tubio J.M."/>
            <person name="Unger M.F."/>
            <person name="Wang B."/>
            <person name="Vernick K.D."/>
            <person name="Ribeiro J.M."/>
            <person name="James A.A."/>
            <person name="Michel K."/>
            <person name="Riehle M.A."/>
            <person name="Luckhart S."/>
            <person name="Sharakhov I.V."/>
            <person name="Tu Z."/>
        </authorList>
    </citation>
    <scope>NUCLEOTIDE SEQUENCE [LARGE SCALE GENOMIC DNA]</scope>
    <source>
        <strain evidence="3">Indian</strain>
    </source>
</reference>
<proteinExistence type="predicted"/>
<dbReference type="VEuPathDB" id="VectorBase:ASTEI20_038831"/>
<dbReference type="VEuPathDB" id="VectorBase:ASTE000797"/>
<dbReference type="AlphaFoldDB" id="A0A182YLT7"/>
<organism evidence="2 3">
    <name type="scientific">Anopheles stephensi</name>
    <name type="common">Indo-Pakistan malaria mosquito</name>
    <dbReference type="NCBI Taxonomy" id="30069"/>
    <lineage>
        <taxon>Eukaryota</taxon>
        <taxon>Metazoa</taxon>
        <taxon>Ecdysozoa</taxon>
        <taxon>Arthropoda</taxon>
        <taxon>Hexapoda</taxon>
        <taxon>Insecta</taxon>
        <taxon>Pterygota</taxon>
        <taxon>Neoptera</taxon>
        <taxon>Endopterygota</taxon>
        <taxon>Diptera</taxon>
        <taxon>Nematocera</taxon>
        <taxon>Culicoidea</taxon>
        <taxon>Culicidae</taxon>
        <taxon>Anophelinae</taxon>
        <taxon>Anopheles</taxon>
    </lineage>
</organism>
<name>A0A182YLT7_ANOST</name>
<sequence>MQDLEAMEDQEGLETKEDKVVLEWEVHSEVQGLELMDARWLPVIRVHNSVLEQVELEAITVQDLELMDARWLPAIQARSMVLELPVIKQRNSVLGPKPEAHSVQALEEGSSELEQVDLQVPSVQVSAEMGAHLLFGAGARGTFGGSDGRSFGFGNQAQDSVEEQRLVLLEVKARHVIPSLEAHREDGTDEPNTTINADDSEQTTTFGGYGDVQSAGAGLYTNGNRRLVQ</sequence>
<evidence type="ECO:0000313" key="3">
    <source>
        <dbReference type="Proteomes" id="UP000076408"/>
    </source>
</evidence>
<evidence type="ECO:0000256" key="1">
    <source>
        <dbReference type="SAM" id="MobiDB-lite"/>
    </source>
</evidence>
<protein>
    <submittedName>
        <fullName evidence="2">Uncharacterized protein</fullName>
    </submittedName>
</protein>
<dbReference type="EnsemblMetazoa" id="ASTEI09423-RA">
    <property type="protein sequence ID" value="ASTEI09423-PA"/>
    <property type="gene ID" value="ASTEI09423"/>
</dbReference>
<accession>A0A182YLT7</accession>
<feature type="region of interest" description="Disordered" evidence="1">
    <location>
        <begin position="180"/>
        <end position="213"/>
    </location>
</feature>
<reference evidence="2" key="2">
    <citation type="submission" date="2020-05" db="UniProtKB">
        <authorList>
            <consortium name="EnsemblMetazoa"/>
        </authorList>
    </citation>
    <scope>IDENTIFICATION</scope>
    <source>
        <strain evidence="2">Indian</strain>
    </source>
</reference>
<evidence type="ECO:0000313" key="2">
    <source>
        <dbReference type="EnsemblMetazoa" id="ASTEI09423-PA"/>
    </source>
</evidence>
<dbReference type="Proteomes" id="UP000076408">
    <property type="component" value="Unassembled WGS sequence"/>
</dbReference>